<dbReference type="Proteomes" id="UP000014227">
    <property type="component" value="Chromosome I"/>
</dbReference>
<keyword evidence="2" id="KW-1185">Reference proteome</keyword>
<reference evidence="2" key="1">
    <citation type="submission" date="2013-03" db="EMBL/GenBank/DDBJ databases">
        <title>Genome sequence of Chthonomonas calidirosea, the first sequenced genome from the Armatimonadetes phylum (formally candidate division OP10).</title>
        <authorList>
            <person name="Lee K.C.Y."/>
            <person name="Morgan X.C."/>
            <person name="Dunfield P.F."/>
            <person name="Tamas I."/>
            <person name="Houghton K.M."/>
            <person name="Vyssotski M."/>
            <person name="Ryan J.L.J."/>
            <person name="Lagutin K."/>
            <person name="McDonald I.R."/>
            <person name="Stott M.B."/>
        </authorList>
    </citation>
    <scope>NUCLEOTIDE SEQUENCE [LARGE SCALE GENOMIC DNA]</scope>
    <source>
        <strain evidence="2">DSM 23976 / ICMP 18418 / T49</strain>
    </source>
</reference>
<organism evidence="1 2">
    <name type="scientific">Chthonomonas calidirosea (strain DSM 23976 / ICMP 18418 / T49)</name>
    <dbReference type="NCBI Taxonomy" id="1303518"/>
    <lineage>
        <taxon>Bacteria</taxon>
        <taxon>Bacillati</taxon>
        <taxon>Armatimonadota</taxon>
        <taxon>Chthonomonadia</taxon>
        <taxon>Chthonomonadales</taxon>
        <taxon>Chthonomonadaceae</taxon>
        <taxon>Chthonomonas</taxon>
    </lineage>
</organism>
<accession>S0EWM9</accession>
<sequence length="262" mass="29145">MTFYPKTPANGVVSCKVDLAVPPGAHPVGGFPGTVVTSLKIKFRDPIFRFSVQIEPQNNPNVDQQGVYVDLNRGTVGLDWINFSHITNPNDPKSGSTVQTPPEFYLSEDKGTWGTCQLITPNIGGLGPLPPPNENQQTGLDNWFPEGRYYVPADGYPPVISFVDTPDIGPPNNVLNFSVDEQFQTTMMYLPPPQSTSCWVPLKEESWFWNVTMTFQNGTWVALQRGANINDGPIYPAFPTWNHFFINFGAFFWTTFPNGGLH</sequence>
<dbReference type="InParanoid" id="S0EWM9"/>
<dbReference type="AlphaFoldDB" id="S0EWM9"/>
<gene>
    <name evidence="1" type="ORF">CCALI_02516</name>
</gene>
<dbReference type="PATRIC" id="fig|1303518.3.peg.2616"/>
<proteinExistence type="predicted"/>
<dbReference type="KEGG" id="ccz:CCALI_02516"/>
<name>S0EWM9_CHTCT</name>
<evidence type="ECO:0000313" key="1">
    <source>
        <dbReference type="EMBL" id="CCW36313.1"/>
    </source>
</evidence>
<dbReference type="HOGENOM" id="CLU_1060498_0_0_0"/>
<protein>
    <submittedName>
        <fullName evidence="1">Uncharacterized protein</fullName>
    </submittedName>
</protein>
<evidence type="ECO:0000313" key="2">
    <source>
        <dbReference type="Proteomes" id="UP000014227"/>
    </source>
</evidence>
<dbReference type="EMBL" id="HF951689">
    <property type="protein sequence ID" value="CCW36313.1"/>
    <property type="molecule type" value="Genomic_DNA"/>
</dbReference>